<comment type="caution">
    <text evidence="1">The sequence shown here is derived from an EMBL/GenBank/DDBJ whole genome shotgun (WGS) entry which is preliminary data.</text>
</comment>
<gene>
    <name evidence="1" type="ORF">DFP82_107124</name>
</gene>
<dbReference type="EMBL" id="QJSU01000007">
    <property type="protein sequence ID" value="PYE38501.1"/>
    <property type="molecule type" value="Genomic_DNA"/>
</dbReference>
<protein>
    <submittedName>
        <fullName evidence="1">Uncharacterized protein</fullName>
    </submittedName>
</protein>
<dbReference type="AlphaFoldDB" id="A0A2V4UYA8"/>
<evidence type="ECO:0000313" key="2">
    <source>
        <dbReference type="Proteomes" id="UP000247746"/>
    </source>
</evidence>
<dbReference type="RefSeq" id="WP_110923649.1">
    <property type="nucleotide sequence ID" value="NZ_QJSU01000007.1"/>
</dbReference>
<keyword evidence="2" id="KW-1185">Reference proteome</keyword>
<sequence>MLSHDAKYNEKEQYFKKVFKSLSQREIKYIQSFLRESVGEKFVIESDINLKNSLIRKLLDVRDAKELVEAGLSEMPLNLIAEKHFKWLENNLRAQLFTMDILGKMTPPRYIQLEGINDDLMEKIQWYFDSIPSSRNVHVDRKIEILNSIASLWINIERLNNCSKWLKSRDIKQMEWTENYLKSKGVLIRNNLDPINYESKRALILASIDTMNTGLGAMHLLEQRDLKNVSRRSHHEELFIDKMKRAWSQQKYRNAGKTKKPYHLPLTKETKSRLEKMSEVQGLAETAMLDMLINRFYDLDYLDSNGKDLY</sequence>
<organism evidence="1 2">
    <name type="scientific">Psychrobacter fozii</name>
    <dbReference type="NCBI Taxonomy" id="198480"/>
    <lineage>
        <taxon>Bacteria</taxon>
        <taxon>Pseudomonadati</taxon>
        <taxon>Pseudomonadota</taxon>
        <taxon>Gammaproteobacteria</taxon>
        <taxon>Moraxellales</taxon>
        <taxon>Moraxellaceae</taxon>
        <taxon>Psychrobacter</taxon>
    </lineage>
</organism>
<reference evidence="1 2" key="1">
    <citation type="submission" date="2018-06" db="EMBL/GenBank/DDBJ databases">
        <title>Genomic Encyclopedia of Type Strains, Phase III (KMG-III): the genomes of soil and plant-associated and newly described type strains.</title>
        <authorList>
            <person name="Whitman W."/>
        </authorList>
    </citation>
    <scope>NUCLEOTIDE SEQUENCE [LARGE SCALE GENOMIC DNA]</scope>
    <source>
        <strain evidence="1 2">CECT 5889</strain>
    </source>
</reference>
<proteinExistence type="predicted"/>
<name>A0A2V4UYA8_9GAMM</name>
<dbReference type="OrthoDB" id="6713157at2"/>
<accession>A0A2V4UYA8</accession>
<evidence type="ECO:0000313" key="1">
    <source>
        <dbReference type="EMBL" id="PYE38501.1"/>
    </source>
</evidence>
<dbReference type="Proteomes" id="UP000247746">
    <property type="component" value="Unassembled WGS sequence"/>
</dbReference>